<comment type="similarity">
    <text evidence="2 8">Belongs to the methyltransferase superfamily. L-isoaspartyl/D-aspartyl protein methyltransferase family.</text>
</comment>
<dbReference type="PANTHER" id="PTHR11579:SF0">
    <property type="entry name" value="PROTEIN-L-ISOASPARTATE(D-ASPARTATE) O-METHYLTRANSFERASE"/>
    <property type="match status" value="1"/>
</dbReference>
<evidence type="ECO:0000256" key="2">
    <source>
        <dbReference type="ARBA" id="ARBA00005369"/>
    </source>
</evidence>
<dbReference type="GO" id="GO:0032259">
    <property type="term" value="P:methylation"/>
    <property type="evidence" value="ECO:0007669"/>
    <property type="project" value="UniProtKB-KW"/>
</dbReference>
<evidence type="ECO:0000256" key="5">
    <source>
        <dbReference type="ARBA" id="ARBA00022679"/>
    </source>
</evidence>
<keyword evidence="3" id="KW-0963">Cytoplasm</keyword>
<gene>
    <name evidence="9" type="ORF">BV898_11516</name>
</gene>
<keyword evidence="5 8" id="KW-0808">Transferase</keyword>
<evidence type="ECO:0000313" key="9">
    <source>
        <dbReference type="EMBL" id="OQV14279.1"/>
    </source>
</evidence>
<comment type="caution">
    <text evidence="9">The sequence shown here is derived from an EMBL/GenBank/DDBJ whole genome shotgun (WGS) entry which is preliminary data.</text>
</comment>
<dbReference type="NCBIfam" id="TIGR00080">
    <property type="entry name" value="pimt"/>
    <property type="match status" value="1"/>
</dbReference>
<evidence type="ECO:0000256" key="3">
    <source>
        <dbReference type="ARBA" id="ARBA00022490"/>
    </source>
</evidence>
<dbReference type="AlphaFoldDB" id="A0A1W0WGF2"/>
<dbReference type="Pfam" id="PF01135">
    <property type="entry name" value="PCMT"/>
    <property type="match status" value="1"/>
</dbReference>
<evidence type="ECO:0000313" key="10">
    <source>
        <dbReference type="Proteomes" id="UP000192578"/>
    </source>
</evidence>
<name>A0A1W0WGF2_HYPEX</name>
<comment type="catalytic activity">
    <reaction evidence="7">
        <text>[protein]-L-isoaspartate + S-adenosyl-L-methionine = [protein]-L-isoaspartate alpha-methyl ester + S-adenosyl-L-homocysteine</text>
        <dbReference type="Rhea" id="RHEA:12705"/>
        <dbReference type="Rhea" id="RHEA-COMP:12143"/>
        <dbReference type="Rhea" id="RHEA-COMP:12144"/>
        <dbReference type="ChEBI" id="CHEBI:57856"/>
        <dbReference type="ChEBI" id="CHEBI:59789"/>
        <dbReference type="ChEBI" id="CHEBI:90596"/>
        <dbReference type="ChEBI" id="CHEBI:90598"/>
        <dbReference type="EC" id="2.1.1.77"/>
    </reaction>
    <physiologicalReaction direction="left-to-right" evidence="7">
        <dbReference type="Rhea" id="RHEA:12706"/>
    </physiologicalReaction>
</comment>
<sequence length="328" mass="35351">MDNPAAQSRYNELYKPQTIYVHHFTLFFHGSCRRKLMAEKYSSIVCGRDLIIKSPWRCSTDRNDPGPFPADSSSRPGGIRPSALLSSPRTIFTMAWRSHGKTHAELVAALKANKLIKSPRVEEAMLRVDRANYCKTLPYYDAPQGIGYGVTISAPHMHASALELLVDQLKEGNKALDVGCGSGYLTSAMAYMVGPTGRVVGVDHLDELVSLARENIRKNDSSLLDSGRILLTTGDGRLGYSAEGPYDAIHVGAAAPTVPQALINQLKPGGRMIIPVGPAGGDQELQQVDKAVDGTVTSKSLMGVMYVPLTSAQKQWPAGDAAASTKDL</sequence>
<dbReference type="EC" id="2.1.1.77" evidence="8"/>
<proteinExistence type="inferred from homology"/>
<comment type="subcellular location">
    <subcellularLocation>
        <location evidence="1">Cytoplasm</location>
    </subcellularLocation>
</comment>
<dbReference type="GO" id="GO:0005737">
    <property type="term" value="C:cytoplasm"/>
    <property type="evidence" value="ECO:0007669"/>
    <property type="project" value="UniProtKB-SubCell"/>
</dbReference>
<evidence type="ECO:0000256" key="4">
    <source>
        <dbReference type="ARBA" id="ARBA00022603"/>
    </source>
</evidence>
<accession>A0A1W0WGF2</accession>
<dbReference type="PROSITE" id="PS01279">
    <property type="entry name" value="PCMT"/>
    <property type="match status" value="1"/>
</dbReference>
<evidence type="ECO:0000256" key="8">
    <source>
        <dbReference type="RuleBase" id="RU003802"/>
    </source>
</evidence>
<dbReference type="EMBL" id="MTYJ01000107">
    <property type="protein sequence ID" value="OQV14279.1"/>
    <property type="molecule type" value="Genomic_DNA"/>
</dbReference>
<dbReference type="PANTHER" id="PTHR11579">
    <property type="entry name" value="PROTEIN-L-ISOASPARTATE O-METHYLTRANSFERASE"/>
    <property type="match status" value="1"/>
</dbReference>
<dbReference type="SUPFAM" id="SSF53335">
    <property type="entry name" value="S-adenosyl-L-methionine-dependent methyltransferases"/>
    <property type="match status" value="1"/>
</dbReference>
<dbReference type="FunFam" id="3.40.50.150:FF:000027">
    <property type="entry name" value="Protein-L-isoaspartate O-methyltransferase"/>
    <property type="match status" value="1"/>
</dbReference>
<keyword evidence="6 8" id="KW-0949">S-adenosyl-L-methionine</keyword>
<dbReference type="GO" id="GO:0004719">
    <property type="term" value="F:protein-L-isoaspartate (D-aspartate) O-methyltransferase activity"/>
    <property type="evidence" value="ECO:0007669"/>
    <property type="project" value="UniProtKB-UniRule"/>
</dbReference>
<dbReference type="InterPro" id="IPR000682">
    <property type="entry name" value="PCMT"/>
</dbReference>
<dbReference type="Gene3D" id="3.40.50.150">
    <property type="entry name" value="Vaccinia Virus protein VP39"/>
    <property type="match status" value="1"/>
</dbReference>
<keyword evidence="4 8" id="KW-0489">Methyltransferase</keyword>
<dbReference type="OrthoDB" id="73890at2759"/>
<evidence type="ECO:0000256" key="6">
    <source>
        <dbReference type="ARBA" id="ARBA00022691"/>
    </source>
</evidence>
<keyword evidence="10" id="KW-1185">Reference proteome</keyword>
<dbReference type="Proteomes" id="UP000192578">
    <property type="component" value="Unassembled WGS sequence"/>
</dbReference>
<reference evidence="10" key="1">
    <citation type="submission" date="2017-01" db="EMBL/GenBank/DDBJ databases">
        <title>Comparative genomics of anhydrobiosis in the tardigrade Hypsibius dujardini.</title>
        <authorList>
            <person name="Yoshida Y."/>
            <person name="Koutsovoulos G."/>
            <person name="Laetsch D."/>
            <person name="Stevens L."/>
            <person name="Kumar S."/>
            <person name="Horikawa D."/>
            <person name="Ishino K."/>
            <person name="Komine S."/>
            <person name="Tomita M."/>
            <person name="Blaxter M."/>
            <person name="Arakawa K."/>
        </authorList>
    </citation>
    <scope>NUCLEOTIDE SEQUENCE [LARGE SCALE GENOMIC DNA]</scope>
    <source>
        <strain evidence="10">Z151</strain>
    </source>
</reference>
<evidence type="ECO:0000256" key="1">
    <source>
        <dbReference type="ARBA" id="ARBA00004496"/>
    </source>
</evidence>
<organism evidence="9 10">
    <name type="scientific">Hypsibius exemplaris</name>
    <name type="common">Freshwater tardigrade</name>
    <dbReference type="NCBI Taxonomy" id="2072580"/>
    <lineage>
        <taxon>Eukaryota</taxon>
        <taxon>Metazoa</taxon>
        <taxon>Ecdysozoa</taxon>
        <taxon>Tardigrada</taxon>
        <taxon>Eutardigrada</taxon>
        <taxon>Parachela</taxon>
        <taxon>Hypsibioidea</taxon>
        <taxon>Hypsibiidae</taxon>
        <taxon>Hypsibius</taxon>
    </lineage>
</organism>
<dbReference type="InterPro" id="IPR029063">
    <property type="entry name" value="SAM-dependent_MTases_sf"/>
</dbReference>
<dbReference type="CDD" id="cd02440">
    <property type="entry name" value="AdoMet_MTases"/>
    <property type="match status" value="1"/>
</dbReference>
<evidence type="ECO:0000256" key="7">
    <source>
        <dbReference type="ARBA" id="ARBA00035815"/>
    </source>
</evidence>
<protein>
    <recommendedName>
        <fullName evidence="8">Protein-L-isoaspartate O-methyltransferase</fullName>
        <ecNumber evidence="8">2.1.1.77</ecNumber>
    </recommendedName>
</protein>